<reference evidence="3" key="1">
    <citation type="submission" date="2016-09" db="EMBL/GenBank/DDBJ databases">
        <authorList>
            <person name="Jeantristanb JTB J.-T."/>
            <person name="Ricardo R."/>
        </authorList>
    </citation>
    <scope>NUCLEOTIDE SEQUENCE [LARGE SCALE GENOMIC DNA]</scope>
</reference>
<sequence>MSTELPDVSSGASTVAGAASRLRSQSLSMATELPISTFAPQNQHALLLPIPMIGSGASSNATPSSPPMAALSPPTSPLSASLRAFSILTLSPPTTLDSEEFQKALSHARRASFSNSGARPIVVPDDPASNSPGMSGSPTSSAFSDQLLTPSSSPQQTPLNPNIGIGLGTKAKIASIKGGALGGVCEKDELALADEDEDGDGVDPRSGAALSSSALFADGAKWGWPQSSKSGTSSPPGAVVAPSAAASHNRRASGPTLIPLGRVVSAGAGPPPAATSTSNGLGLFRRLSVGGFGSKPKAPSPPASANPLPLAANVAPTSLSPTDARSSAAGDESRGRKSLGPSKSTKRKISPFGERMLHGMHH</sequence>
<dbReference type="Proteomes" id="UP000198372">
    <property type="component" value="Unassembled WGS sequence"/>
</dbReference>
<name>A0A238FQY1_9BASI</name>
<accession>A0A238FQY1</accession>
<protein>
    <submittedName>
        <fullName evidence="2">BQ2448_7412 protein</fullName>
    </submittedName>
</protein>
<feature type="compositionally biased region" description="Low complexity" evidence="1">
    <location>
        <begin position="305"/>
        <end position="316"/>
    </location>
</feature>
<feature type="region of interest" description="Disordered" evidence="1">
    <location>
        <begin position="110"/>
        <end position="163"/>
    </location>
</feature>
<gene>
    <name evidence="2" type="ORF">BQ2448_7412</name>
</gene>
<feature type="compositionally biased region" description="Low complexity" evidence="1">
    <location>
        <begin position="233"/>
        <end position="247"/>
    </location>
</feature>
<organism evidence="2 3">
    <name type="scientific">Microbotryum intermedium</name>
    <dbReference type="NCBI Taxonomy" id="269621"/>
    <lineage>
        <taxon>Eukaryota</taxon>
        <taxon>Fungi</taxon>
        <taxon>Dikarya</taxon>
        <taxon>Basidiomycota</taxon>
        <taxon>Pucciniomycotina</taxon>
        <taxon>Microbotryomycetes</taxon>
        <taxon>Microbotryales</taxon>
        <taxon>Microbotryaceae</taxon>
        <taxon>Microbotryum</taxon>
    </lineage>
</organism>
<feature type="compositionally biased region" description="Polar residues" evidence="1">
    <location>
        <begin position="128"/>
        <end position="160"/>
    </location>
</feature>
<feature type="region of interest" description="Disordered" evidence="1">
    <location>
        <begin position="225"/>
        <end position="256"/>
    </location>
</feature>
<evidence type="ECO:0000313" key="2">
    <source>
        <dbReference type="EMBL" id="SCV73486.1"/>
    </source>
</evidence>
<feature type="region of interest" description="Disordered" evidence="1">
    <location>
        <begin position="57"/>
        <end position="76"/>
    </location>
</feature>
<keyword evidence="3" id="KW-1185">Reference proteome</keyword>
<evidence type="ECO:0000313" key="3">
    <source>
        <dbReference type="Proteomes" id="UP000198372"/>
    </source>
</evidence>
<dbReference type="OrthoDB" id="10520290at2759"/>
<dbReference type="EMBL" id="FMSP01000018">
    <property type="protein sequence ID" value="SCV73486.1"/>
    <property type="molecule type" value="Genomic_DNA"/>
</dbReference>
<proteinExistence type="predicted"/>
<feature type="region of interest" description="Disordered" evidence="1">
    <location>
        <begin position="291"/>
        <end position="362"/>
    </location>
</feature>
<evidence type="ECO:0000256" key="1">
    <source>
        <dbReference type="SAM" id="MobiDB-lite"/>
    </source>
</evidence>
<feature type="compositionally biased region" description="Low complexity" evidence="1">
    <location>
        <begin position="61"/>
        <end position="76"/>
    </location>
</feature>
<dbReference type="AlphaFoldDB" id="A0A238FQY1"/>